<dbReference type="CDD" id="cd10936">
    <property type="entry name" value="CE4_DAC2"/>
    <property type="match status" value="1"/>
</dbReference>
<dbReference type="Proteomes" id="UP000066624">
    <property type="component" value="Chromosome"/>
</dbReference>
<dbReference type="OrthoDB" id="9784811at2"/>
<proteinExistence type="predicted"/>
<reference evidence="1 2" key="1">
    <citation type="submission" date="2015-07" db="EMBL/GenBank/DDBJ databases">
        <authorList>
            <person name="Noorani M."/>
        </authorList>
    </citation>
    <scope>NUCLEOTIDE SEQUENCE [LARGE SCALE GENOMIC DNA]</scope>
    <source>
        <strain evidence="1 2">KCTC 42284</strain>
    </source>
</reference>
<dbReference type="Pfam" id="PF04748">
    <property type="entry name" value="Polysacc_deac_2"/>
    <property type="match status" value="1"/>
</dbReference>
<dbReference type="RefSeq" id="WP_082169564.1">
    <property type="nucleotide sequence ID" value="NZ_JACHIC010000001.1"/>
</dbReference>
<keyword evidence="2" id="KW-1185">Reference proteome</keyword>
<gene>
    <name evidence="1" type="ORF">WM2015_1597</name>
</gene>
<dbReference type="AlphaFoldDB" id="A0A0K0XWF8"/>
<dbReference type="PANTHER" id="PTHR30105">
    <property type="entry name" value="UNCHARACTERIZED YIBQ-RELATED"/>
    <property type="match status" value="1"/>
</dbReference>
<name>A0A0K0XWF8_9GAMM</name>
<evidence type="ECO:0000313" key="1">
    <source>
        <dbReference type="EMBL" id="AKS41967.1"/>
    </source>
</evidence>
<dbReference type="GO" id="GO:0005975">
    <property type="term" value="P:carbohydrate metabolic process"/>
    <property type="evidence" value="ECO:0007669"/>
    <property type="project" value="InterPro"/>
</dbReference>
<dbReference type="InterPro" id="IPR006837">
    <property type="entry name" value="Divergent_DAC"/>
</dbReference>
<dbReference type="EMBL" id="CP012154">
    <property type="protein sequence ID" value="AKS41967.1"/>
    <property type="molecule type" value="Genomic_DNA"/>
</dbReference>
<dbReference type="SUPFAM" id="SSF88713">
    <property type="entry name" value="Glycoside hydrolase/deacetylase"/>
    <property type="match status" value="1"/>
</dbReference>
<sequence length="270" mass="29257">MMGCRRVLLFVLASLLVTGLARAEAEAPARIALVIDDVGYQWDLDRALLELDPRVALAIIPEGPHAQSLARMASEQQREVMVHLPLGGLGYDNCRLALTCIGMDWDEGRIREHLIEQLRRVPGAIGLNNHQGSHFTGNEEAVRRLVGAIVELGDQWLGRSLIVLDSRTVPGTKLESVARSQGLAALRRRVFLDHDNAPEAIASAWQDLIDLARYHGSAIAIGHPRPNTLAFLRLALPSLEAEGVELVTISDLAASLGAESERATGTVTAP</sequence>
<accession>A0A0K0XWF8</accession>
<protein>
    <submittedName>
        <fullName evidence="1">Divergent polysaccharide deacetylase superfamily protein</fullName>
    </submittedName>
</protein>
<evidence type="ECO:0000313" key="2">
    <source>
        <dbReference type="Proteomes" id="UP000066624"/>
    </source>
</evidence>
<dbReference type="STRING" id="1579979.WM2015_1597"/>
<dbReference type="KEGG" id="wma:WM2015_1597"/>
<dbReference type="InterPro" id="IPR011330">
    <property type="entry name" value="Glyco_hydro/deAcase_b/a-brl"/>
</dbReference>
<dbReference type="Gene3D" id="3.20.20.370">
    <property type="entry name" value="Glycoside hydrolase/deacetylase"/>
    <property type="match status" value="1"/>
</dbReference>
<organism evidence="1 2">
    <name type="scientific">Wenzhouxiangella marina</name>
    <dbReference type="NCBI Taxonomy" id="1579979"/>
    <lineage>
        <taxon>Bacteria</taxon>
        <taxon>Pseudomonadati</taxon>
        <taxon>Pseudomonadota</taxon>
        <taxon>Gammaproteobacteria</taxon>
        <taxon>Chromatiales</taxon>
        <taxon>Wenzhouxiangellaceae</taxon>
        <taxon>Wenzhouxiangella</taxon>
    </lineage>
</organism>
<dbReference type="PANTHER" id="PTHR30105:SF2">
    <property type="entry name" value="DIVERGENT POLYSACCHARIDE DEACETYLASE SUPERFAMILY"/>
    <property type="match status" value="1"/>
</dbReference>